<dbReference type="Pfam" id="PF13850">
    <property type="entry name" value="ERGIC_N"/>
    <property type="match status" value="1"/>
</dbReference>
<comment type="similarity">
    <text evidence="3">Belongs to the ERGIC family.</text>
</comment>
<comment type="subcellular location">
    <subcellularLocation>
        <location evidence="2">Endoplasmic reticulum-Golgi intermediate compartment membrane</location>
        <topology evidence="2">Multi-pass membrane protein</topology>
    </subcellularLocation>
    <subcellularLocation>
        <location evidence="1">Golgi apparatus</location>
        <location evidence="1">cis-Golgi network membrane</location>
        <topology evidence="1">Multi-pass membrane protein</topology>
    </subcellularLocation>
</comment>
<evidence type="ECO:0000256" key="2">
    <source>
        <dbReference type="ARBA" id="ARBA00004457"/>
    </source>
</evidence>
<keyword evidence="4" id="KW-0812">Transmembrane</keyword>
<dbReference type="GO" id="GO:0033116">
    <property type="term" value="C:endoplasmic reticulum-Golgi intermediate compartment membrane"/>
    <property type="evidence" value="ECO:0007669"/>
    <property type="project" value="UniProtKB-SubCell"/>
</dbReference>
<proteinExistence type="inferred from homology"/>
<dbReference type="PANTHER" id="PTHR10984:SF25">
    <property type="entry name" value="ENDOPLASMIC RETICULUM-GOLGI INTERMEDIATE COMPARTMENT PROTEIN 3"/>
    <property type="match status" value="1"/>
</dbReference>
<keyword evidence="10" id="KW-1185">Reference proteome</keyword>
<keyword evidence="5" id="KW-1133">Transmembrane helix</keyword>
<dbReference type="InterPro" id="IPR045888">
    <property type="entry name" value="Erv"/>
</dbReference>
<dbReference type="PANTHER" id="PTHR10984">
    <property type="entry name" value="ENDOPLASMIC RETICULUM-GOLGI INTERMEDIATE COMPARTMENT PROTEIN"/>
    <property type="match status" value="1"/>
</dbReference>
<evidence type="ECO:0000256" key="4">
    <source>
        <dbReference type="ARBA" id="ARBA00022692"/>
    </source>
</evidence>
<reference evidence="11" key="2">
    <citation type="submission" date="2016-04" db="UniProtKB">
        <authorList>
            <consortium name="WormBaseParasite"/>
        </authorList>
    </citation>
    <scope>IDENTIFICATION</scope>
</reference>
<evidence type="ECO:0000259" key="9">
    <source>
        <dbReference type="Pfam" id="PF13850"/>
    </source>
</evidence>
<sequence length="266" mass="29401">MASGSHLIVSDVNLGRVMGICRCLNLSFTEEQVLAIIRVIEAGASPAALVEWLRKVEEAKSTELTAISLISTIVIMSLAVQETRHYLAGDVIEQLYVDSTSSDVRVNVHFDITFHRLPCAFVTVDVMDVSSENQDDIQDDIFKIRLDSSGMNISHEVQKIEVNQNKTSIAAVVATPKCGSCYGALPAGSCCNTCEEVREAYQLRGWQVNVEVVEQCKDDPWVLKLQRFKGEGCRIYGKLQVAKVAGNFHFAPGDAHRLMRTHGESR</sequence>
<evidence type="ECO:0000259" key="8">
    <source>
        <dbReference type="Pfam" id="PF07970"/>
    </source>
</evidence>
<dbReference type="InterPro" id="IPR012936">
    <property type="entry name" value="Erv_C"/>
</dbReference>
<evidence type="ECO:0000256" key="1">
    <source>
        <dbReference type="ARBA" id="ARBA00004257"/>
    </source>
</evidence>
<dbReference type="GO" id="GO:0006890">
    <property type="term" value="P:retrograde vesicle-mediated transport, Golgi to endoplasmic reticulum"/>
    <property type="evidence" value="ECO:0007669"/>
    <property type="project" value="TreeGrafter"/>
</dbReference>
<name>A0A158PC06_ANGCA</name>
<dbReference type="GO" id="GO:0006888">
    <property type="term" value="P:endoplasmic reticulum to Golgi vesicle-mediated transport"/>
    <property type="evidence" value="ECO:0007669"/>
    <property type="project" value="TreeGrafter"/>
</dbReference>
<feature type="domain" description="Endoplasmic reticulum vesicle transporter N-terminal" evidence="9">
    <location>
        <begin position="58"/>
        <end position="134"/>
    </location>
</feature>
<dbReference type="GO" id="GO:0030134">
    <property type="term" value="C:COPII-coated ER to Golgi transport vesicle"/>
    <property type="evidence" value="ECO:0007669"/>
    <property type="project" value="TreeGrafter"/>
</dbReference>
<evidence type="ECO:0000256" key="3">
    <source>
        <dbReference type="ARBA" id="ARBA00005648"/>
    </source>
</evidence>
<evidence type="ECO:0000313" key="10">
    <source>
        <dbReference type="Proteomes" id="UP000035642"/>
    </source>
</evidence>
<evidence type="ECO:0000313" key="11">
    <source>
        <dbReference type="WBParaSite" id="ACAC_0001172401-mRNA-1"/>
    </source>
</evidence>
<protein>
    <recommendedName>
        <fullName evidence="7">Endoplasmic reticulum-Golgi intermediate compartment protein 3</fullName>
    </recommendedName>
</protein>
<keyword evidence="6" id="KW-0472">Membrane</keyword>
<dbReference type="GO" id="GO:0005789">
    <property type="term" value="C:endoplasmic reticulum membrane"/>
    <property type="evidence" value="ECO:0007669"/>
    <property type="project" value="TreeGrafter"/>
</dbReference>
<evidence type="ECO:0000256" key="6">
    <source>
        <dbReference type="ARBA" id="ARBA00023136"/>
    </source>
</evidence>
<feature type="domain" description="Endoplasmic reticulum vesicle transporter C-terminal" evidence="8">
    <location>
        <begin position="181"/>
        <end position="262"/>
    </location>
</feature>
<evidence type="ECO:0000256" key="7">
    <source>
        <dbReference type="ARBA" id="ARBA00040493"/>
    </source>
</evidence>
<dbReference type="InterPro" id="IPR039542">
    <property type="entry name" value="Erv_N"/>
</dbReference>
<dbReference type="GO" id="GO:0000139">
    <property type="term" value="C:Golgi membrane"/>
    <property type="evidence" value="ECO:0007669"/>
    <property type="project" value="TreeGrafter"/>
</dbReference>
<evidence type="ECO:0000256" key="5">
    <source>
        <dbReference type="ARBA" id="ARBA00022989"/>
    </source>
</evidence>
<dbReference type="AlphaFoldDB" id="A0A158PC06"/>
<dbReference type="Proteomes" id="UP000035642">
    <property type="component" value="Unassembled WGS sequence"/>
</dbReference>
<reference evidence="10" key="1">
    <citation type="submission" date="2012-09" db="EMBL/GenBank/DDBJ databases">
        <authorList>
            <person name="Martin A.A."/>
        </authorList>
    </citation>
    <scope>NUCLEOTIDE SEQUENCE</scope>
</reference>
<accession>A0A158PC06</accession>
<organism evidence="10 11">
    <name type="scientific">Angiostrongylus cantonensis</name>
    <name type="common">Rat lungworm</name>
    <dbReference type="NCBI Taxonomy" id="6313"/>
    <lineage>
        <taxon>Eukaryota</taxon>
        <taxon>Metazoa</taxon>
        <taxon>Ecdysozoa</taxon>
        <taxon>Nematoda</taxon>
        <taxon>Chromadorea</taxon>
        <taxon>Rhabditida</taxon>
        <taxon>Rhabditina</taxon>
        <taxon>Rhabditomorpha</taxon>
        <taxon>Strongyloidea</taxon>
        <taxon>Metastrongylidae</taxon>
        <taxon>Angiostrongylus</taxon>
    </lineage>
</organism>
<dbReference type="STRING" id="6313.A0A158PC06"/>
<dbReference type="WBParaSite" id="ACAC_0001172401-mRNA-1">
    <property type="protein sequence ID" value="ACAC_0001172401-mRNA-1"/>
    <property type="gene ID" value="ACAC_0001172401"/>
</dbReference>
<dbReference type="Pfam" id="PF07970">
    <property type="entry name" value="COPIIcoated_ERV"/>
    <property type="match status" value="1"/>
</dbReference>